<evidence type="ECO:0000256" key="4">
    <source>
        <dbReference type="ARBA" id="ARBA00022670"/>
    </source>
</evidence>
<dbReference type="EC" id="3.4.16.5" evidence="2"/>
<feature type="chain" id="PRO_5017819246" description="carboxypeptidase C" evidence="7">
    <location>
        <begin position="22"/>
        <end position="481"/>
    </location>
</feature>
<keyword evidence="6" id="KW-0325">Glycoprotein</keyword>
<dbReference type="Gene3D" id="3.40.50.1820">
    <property type="entry name" value="alpha/beta hydrolase"/>
    <property type="match status" value="1"/>
</dbReference>
<dbReference type="InterPro" id="IPR029058">
    <property type="entry name" value="AB_hydrolase_fold"/>
</dbReference>
<comment type="similarity">
    <text evidence="1">Belongs to the peptidase S10 family.</text>
</comment>
<evidence type="ECO:0000313" key="9">
    <source>
        <dbReference type="Proteomes" id="UP000256328"/>
    </source>
</evidence>
<protein>
    <recommendedName>
        <fullName evidence="2">carboxypeptidase C</fullName>
        <ecNumber evidence="2">3.4.16.5</ecNumber>
    </recommendedName>
</protein>
<keyword evidence="9" id="KW-1185">Reference proteome</keyword>
<sequence length="481" mass="53181">MKACLGILVPVLLHGFAFVTGADIQFPINQISPLRSAYGDNWTAQEQDDRVCRAETRHFSGRVNVTEEKSLFFWFVEARENPNERPIILWLNGGPGASSMVGLFGEVGPCSLDNDDKSTTPNEDSWANDANLIFLDQPAGVGLSTVTDPTFSPTTLEAASADFAKFLSVFFDQIFPQYANNPLYISGESFGGKYVPKFVSDIKRNQAVNALGALAINLRGIILVDAVVSMKYITTGQYDMFCGEDNGILHFNESSCTAMAAAIPHCEHLHSICELTYDAQSCAAAEEYCSAQVGVYFDEEVQAHRRSPYDLRESCPEPPVCGGGDAPGGSVSVYLNDPKVQTLLGFGRHVNYTGINFPLNSRWSQEPEIFQPTTKELMYLLDLEKFKVLVLNGNYDVIVNTPGTLRQYDEIAWHGQAEYRLQPLEDWYWLDKQGVSHKGGQEKSVDGLHVVTIDDAGHMAPAHQQPAVTSIVKRWLSNRSE</sequence>
<keyword evidence="5" id="KW-0378">Hydrolase</keyword>
<keyword evidence="3" id="KW-0121">Carboxypeptidase</keyword>
<dbReference type="InterPro" id="IPR001563">
    <property type="entry name" value="Peptidase_S10"/>
</dbReference>
<dbReference type="PANTHER" id="PTHR11802:SF113">
    <property type="entry name" value="SERINE CARBOXYPEPTIDASE CTSA-4.1"/>
    <property type="match status" value="1"/>
</dbReference>
<accession>A0A3D8QIV2</accession>
<evidence type="ECO:0000256" key="6">
    <source>
        <dbReference type="ARBA" id="ARBA00023180"/>
    </source>
</evidence>
<proteinExistence type="inferred from homology"/>
<name>A0A3D8QIV2_9HELO</name>
<evidence type="ECO:0000313" key="8">
    <source>
        <dbReference type="EMBL" id="RDW61364.1"/>
    </source>
</evidence>
<evidence type="ECO:0000256" key="5">
    <source>
        <dbReference type="ARBA" id="ARBA00022801"/>
    </source>
</evidence>
<organism evidence="8 9">
    <name type="scientific">Coleophoma crateriformis</name>
    <dbReference type="NCBI Taxonomy" id="565419"/>
    <lineage>
        <taxon>Eukaryota</taxon>
        <taxon>Fungi</taxon>
        <taxon>Dikarya</taxon>
        <taxon>Ascomycota</taxon>
        <taxon>Pezizomycotina</taxon>
        <taxon>Leotiomycetes</taxon>
        <taxon>Helotiales</taxon>
        <taxon>Dermateaceae</taxon>
        <taxon>Coleophoma</taxon>
    </lineage>
</organism>
<dbReference type="PRINTS" id="PR00724">
    <property type="entry name" value="CRBOXYPTASEC"/>
</dbReference>
<dbReference type="GO" id="GO:0004185">
    <property type="term" value="F:serine-type carboxypeptidase activity"/>
    <property type="evidence" value="ECO:0007669"/>
    <property type="project" value="UniProtKB-EC"/>
</dbReference>
<dbReference type="Proteomes" id="UP000256328">
    <property type="component" value="Unassembled WGS sequence"/>
</dbReference>
<dbReference type="Pfam" id="PF00450">
    <property type="entry name" value="Peptidase_S10"/>
    <property type="match status" value="1"/>
</dbReference>
<dbReference type="GO" id="GO:0006508">
    <property type="term" value="P:proteolysis"/>
    <property type="evidence" value="ECO:0007669"/>
    <property type="project" value="UniProtKB-KW"/>
</dbReference>
<dbReference type="PANTHER" id="PTHR11802">
    <property type="entry name" value="SERINE PROTEASE FAMILY S10 SERINE CARBOXYPEPTIDASE"/>
    <property type="match status" value="1"/>
</dbReference>
<evidence type="ECO:0000256" key="2">
    <source>
        <dbReference type="ARBA" id="ARBA00012446"/>
    </source>
</evidence>
<dbReference type="OrthoDB" id="443318at2759"/>
<dbReference type="Gene3D" id="1.10.287.410">
    <property type="match status" value="1"/>
</dbReference>
<reference evidence="8 9" key="1">
    <citation type="journal article" date="2018" name="IMA Fungus">
        <title>IMA Genome-F 9: Draft genome sequence of Annulohypoxylon stygium, Aspergillus mulundensis, Berkeleyomyces basicola (syn. Thielaviopsis basicola), Ceratocystis smalleyi, two Cercospora beticola strains, Coleophoma cylindrospora, Fusarium fracticaudum, Phialophora cf. hyalina, and Morchella septimelata.</title>
        <authorList>
            <person name="Wingfield B.D."/>
            <person name="Bills G.F."/>
            <person name="Dong Y."/>
            <person name="Huang W."/>
            <person name="Nel W.J."/>
            <person name="Swalarsk-Parry B.S."/>
            <person name="Vaghefi N."/>
            <person name="Wilken P.M."/>
            <person name="An Z."/>
            <person name="de Beer Z.W."/>
            <person name="De Vos L."/>
            <person name="Chen L."/>
            <person name="Duong T.A."/>
            <person name="Gao Y."/>
            <person name="Hammerbacher A."/>
            <person name="Kikkert J.R."/>
            <person name="Li Y."/>
            <person name="Li H."/>
            <person name="Li K."/>
            <person name="Li Q."/>
            <person name="Liu X."/>
            <person name="Ma X."/>
            <person name="Naidoo K."/>
            <person name="Pethybridge S.J."/>
            <person name="Sun J."/>
            <person name="Steenkamp E.T."/>
            <person name="van der Nest M.A."/>
            <person name="van Wyk S."/>
            <person name="Wingfield M.J."/>
            <person name="Xiong C."/>
            <person name="Yue Q."/>
            <person name="Zhang X."/>
        </authorList>
    </citation>
    <scope>NUCLEOTIDE SEQUENCE [LARGE SCALE GENOMIC DNA]</scope>
    <source>
        <strain evidence="8 9">BP5796</strain>
    </source>
</reference>
<gene>
    <name evidence="8" type="ORF">BP5796_11256</name>
</gene>
<evidence type="ECO:0000256" key="1">
    <source>
        <dbReference type="ARBA" id="ARBA00009431"/>
    </source>
</evidence>
<keyword evidence="7" id="KW-0732">Signal</keyword>
<keyword evidence="4" id="KW-0645">Protease</keyword>
<evidence type="ECO:0000256" key="3">
    <source>
        <dbReference type="ARBA" id="ARBA00022645"/>
    </source>
</evidence>
<feature type="signal peptide" evidence="7">
    <location>
        <begin position="1"/>
        <end position="21"/>
    </location>
</feature>
<dbReference type="EMBL" id="PDLN01000018">
    <property type="protein sequence ID" value="RDW61364.1"/>
    <property type="molecule type" value="Genomic_DNA"/>
</dbReference>
<dbReference type="GO" id="GO:0000324">
    <property type="term" value="C:fungal-type vacuole"/>
    <property type="evidence" value="ECO:0007669"/>
    <property type="project" value="TreeGrafter"/>
</dbReference>
<evidence type="ECO:0000256" key="7">
    <source>
        <dbReference type="SAM" id="SignalP"/>
    </source>
</evidence>
<dbReference type="SUPFAM" id="SSF53474">
    <property type="entry name" value="alpha/beta-Hydrolases"/>
    <property type="match status" value="1"/>
</dbReference>
<comment type="caution">
    <text evidence="8">The sequence shown here is derived from an EMBL/GenBank/DDBJ whole genome shotgun (WGS) entry which is preliminary data.</text>
</comment>
<dbReference type="AlphaFoldDB" id="A0A3D8QIV2"/>